<evidence type="ECO:0000256" key="4">
    <source>
        <dbReference type="ARBA" id="ARBA00015492"/>
    </source>
</evidence>
<comment type="caution">
    <text evidence="15">The sequence shown here is derived from an EMBL/GenBank/DDBJ whole genome shotgun (WGS) entry which is preliminary data.</text>
</comment>
<gene>
    <name evidence="15" type="ORF">Megvenef_00262</name>
</gene>
<proteinExistence type="inferred from homology"/>
<dbReference type="PIRSF" id="PIRSF004930">
    <property type="entry name" value="Tln_factor_SUA5"/>
    <property type="match status" value="1"/>
</dbReference>
<keyword evidence="8 13" id="KW-0548">Nucleotidyltransferase</keyword>
<evidence type="ECO:0000313" key="16">
    <source>
        <dbReference type="Proteomes" id="UP001291687"/>
    </source>
</evidence>
<organism evidence="15 16">
    <name type="scientific">Candidatus Megaera venefica</name>
    <dbReference type="NCBI Taxonomy" id="2055910"/>
    <lineage>
        <taxon>Bacteria</taxon>
        <taxon>Pseudomonadati</taxon>
        <taxon>Pseudomonadota</taxon>
        <taxon>Alphaproteobacteria</taxon>
        <taxon>Rickettsiales</taxon>
        <taxon>Rickettsiaceae</taxon>
        <taxon>Candidatus Megaera</taxon>
    </lineage>
</organism>
<evidence type="ECO:0000256" key="8">
    <source>
        <dbReference type="ARBA" id="ARBA00022695"/>
    </source>
</evidence>
<dbReference type="InterPro" id="IPR005145">
    <property type="entry name" value="Sua5_C"/>
</dbReference>
<evidence type="ECO:0000256" key="11">
    <source>
        <dbReference type="ARBA" id="ARBA00029774"/>
    </source>
</evidence>
<comment type="catalytic activity">
    <reaction evidence="12 13">
        <text>L-threonine + hydrogencarbonate + ATP = L-threonylcarbamoyladenylate + diphosphate + H2O</text>
        <dbReference type="Rhea" id="RHEA:36407"/>
        <dbReference type="ChEBI" id="CHEBI:15377"/>
        <dbReference type="ChEBI" id="CHEBI:17544"/>
        <dbReference type="ChEBI" id="CHEBI:30616"/>
        <dbReference type="ChEBI" id="CHEBI:33019"/>
        <dbReference type="ChEBI" id="CHEBI:57926"/>
        <dbReference type="ChEBI" id="CHEBI:73682"/>
        <dbReference type="EC" id="2.7.7.87"/>
    </reaction>
</comment>
<protein>
    <recommendedName>
        <fullName evidence="4 13">Threonylcarbamoyl-AMP synthase</fullName>
        <shortName evidence="13">TC-AMP synthase</shortName>
        <ecNumber evidence="3 13">2.7.7.87</ecNumber>
    </recommendedName>
    <alternativeName>
        <fullName evidence="11 13">L-threonylcarbamoyladenylate synthase</fullName>
    </alternativeName>
</protein>
<comment type="similarity">
    <text evidence="2 13">Belongs to the SUA5 family.</text>
</comment>
<feature type="domain" description="YrdC-like" evidence="14">
    <location>
        <begin position="1"/>
        <end position="187"/>
    </location>
</feature>
<evidence type="ECO:0000256" key="12">
    <source>
        <dbReference type="ARBA" id="ARBA00048366"/>
    </source>
</evidence>
<evidence type="ECO:0000256" key="7">
    <source>
        <dbReference type="ARBA" id="ARBA00022694"/>
    </source>
</evidence>
<dbReference type="Gene3D" id="3.40.50.11030">
    <property type="entry name" value="Threonylcarbamoyl-AMP synthase, C-terminal domain"/>
    <property type="match status" value="1"/>
</dbReference>
<name>A0ABU5NAW0_9RICK</name>
<comment type="subcellular location">
    <subcellularLocation>
        <location evidence="1 13">Cytoplasm</location>
    </subcellularLocation>
</comment>
<comment type="function">
    <text evidence="13">Required for the formation of a threonylcarbamoyl group on adenosine at position 37 (t(6)A37) in tRNAs that read codons beginning with adenine.</text>
</comment>
<evidence type="ECO:0000256" key="1">
    <source>
        <dbReference type="ARBA" id="ARBA00004496"/>
    </source>
</evidence>
<dbReference type="InterPro" id="IPR050156">
    <property type="entry name" value="TC-AMP_synthase_SUA5"/>
</dbReference>
<dbReference type="EMBL" id="JARJFB010000010">
    <property type="protein sequence ID" value="MEA0970304.1"/>
    <property type="molecule type" value="Genomic_DNA"/>
</dbReference>
<dbReference type="Gene3D" id="3.90.870.10">
    <property type="entry name" value="DHBP synthase"/>
    <property type="match status" value="1"/>
</dbReference>
<dbReference type="InterPro" id="IPR010923">
    <property type="entry name" value="T(6)A37_SUA5"/>
</dbReference>
<dbReference type="SUPFAM" id="SSF55821">
    <property type="entry name" value="YrdC/RibB"/>
    <property type="match status" value="1"/>
</dbReference>
<reference evidence="15 16" key="1">
    <citation type="submission" date="2023-03" db="EMBL/GenBank/DDBJ databases">
        <title>Host association and intracellularity evolved multiple times independently in the Rickettsiales.</title>
        <authorList>
            <person name="Castelli M."/>
            <person name="Nardi T."/>
            <person name="Gammuto L."/>
            <person name="Bellinzona G."/>
            <person name="Sabaneyeva E."/>
            <person name="Potekhin A."/>
            <person name="Serra V."/>
            <person name="Petroni G."/>
            <person name="Sassera D."/>
        </authorList>
    </citation>
    <scope>NUCLEOTIDE SEQUENCE [LARGE SCALE GENOMIC DNA]</scope>
    <source>
        <strain evidence="15 16">Sr 2-6</strain>
    </source>
</reference>
<evidence type="ECO:0000256" key="3">
    <source>
        <dbReference type="ARBA" id="ARBA00012584"/>
    </source>
</evidence>
<sequence>MNDIKKAASIIQNGGLVAFPTETVYGLGADACSQSACLKIFEAKGRPSNNPLIVHVASLQDAKNIVQFNDNAEKLASLWPGPLTLVLPKKDNAELAQCVTAGLNTVAIRIPADSVALSLIKASGRPIAAPSANKSGTLSSTNYEHVKKNFGDEIFILTSNSQSAYGLESTIIDLTSSVPTILRFGFITPCTLEKLLGKKVEIASKLSEIKAPGMLLKHYSPKTKLRLKAESLRSSEVGLNFGNSQLNVVGSMNLSLSADTIEAAANLFDYLHVLDEFCLKNNIDSIAVADIPNIGIGLAINDRLARAAE</sequence>
<evidence type="ECO:0000256" key="10">
    <source>
        <dbReference type="ARBA" id="ARBA00022840"/>
    </source>
</evidence>
<keyword evidence="5 13" id="KW-0963">Cytoplasm</keyword>
<evidence type="ECO:0000256" key="5">
    <source>
        <dbReference type="ARBA" id="ARBA00022490"/>
    </source>
</evidence>
<dbReference type="EC" id="2.7.7.87" evidence="3 13"/>
<dbReference type="InterPro" id="IPR017945">
    <property type="entry name" value="DHBP_synth_RibB-like_a/b_dom"/>
</dbReference>
<evidence type="ECO:0000256" key="9">
    <source>
        <dbReference type="ARBA" id="ARBA00022741"/>
    </source>
</evidence>
<evidence type="ECO:0000256" key="6">
    <source>
        <dbReference type="ARBA" id="ARBA00022679"/>
    </source>
</evidence>
<dbReference type="Pfam" id="PF01300">
    <property type="entry name" value="Sua5_yciO_yrdC"/>
    <property type="match status" value="1"/>
</dbReference>
<dbReference type="PANTHER" id="PTHR17490:SF16">
    <property type="entry name" value="THREONYLCARBAMOYL-AMP SYNTHASE"/>
    <property type="match status" value="1"/>
</dbReference>
<keyword evidence="10 13" id="KW-0067">ATP-binding</keyword>
<keyword evidence="6 13" id="KW-0808">Transferase</keyword>
<dbReference type="RefSeq" id="WP_322776207.1">
    <property type="nucleotide sequence ID" value="NZ_JARJFB010000010.1"/>
</dbReference>
<dbReference type="Proteomes" id="UP001291687">
    <property type="component" value="Unassembled WGS sequence"/>
</dbReference>
<accession>A0ABU5NAW0</accession>
<dbReference type="Pfam" id="PF03481">
    <property type="entry name" value="Sua5_C"/>
    <property type="match status" value="1"/>
</dbReference>
<dbReference type="PROSITE" id="PS51163">
    <property type="entry name" value="YRDC"/>
    <property type="match status" value="1"/>
</dbReference>
<keyword evidence="16" id="KW-1185">Reference proteome</keyword>
<dbReference type="PANTHER" id="PTHR17490">
    <property type="entry name" value="SUA5"/>
    <property type="match status" value="1"/>
</dbReference>
<evidence type="ECO:0000259" key="14">
    <source>
        <dbReference type="PROSITE" id="PS51163"/>
    </source>
</evidence>
<keyword evidence="9 13" id="KW-0547">Nucleotide-binding</keyword>
<evidence type="ECO:0000256" key="2">
    <source>
        <dbReference type="ARBA" id="ARBA00007663"/>
    </source>
</evidence>
<evidence type="ECO:0000256" key="13">
    <source>
        <dbReference type="PIRNR" id="PIRNR004930"/>
    </source>
</evidence>
<evidence type="ECO:0000313" key="15">
    <source>
        <dbReference type="EMBL" id="MEA0970304.1"/>
    </source>
</evidence>
<keyword evidence="7 13" id="KW-0819">tRNA processing</keyword>
<dbReference type="InterPro" id="IPR038385">
    <property type="entry name" value="Sua5/YwlC_C"/>
</dbReference>
<dbReference type="NCBIfam" id="TIGR00057">
    <property type="entry name" value="L-threonylcarbamoyladenylate synthase"/>
    <property type="match status" value="1"/>
</dbReference>
<dbReference type="InterPro" id="IPR006070">
    <property type="entry name" value="Sua5-like_dom"/>
</dbReference>